<proteinExistence type="predicted"/>
<dbReference type="SMART" id="SM01134">
    <property type="entry name" value="DeoRC"/>
    <property type="match status" value="1"/>
</dbReference>
<dbReference type="Proteomes" id="UP001595969">
    <property type="component" value="Unassembled WGS sequence"/>
</dbReference>
<keyword evidence="6" id="KW-1185">Reference proteome</keyword>
<evidence type="ECO:0000313" key="6">
    <source>
        <dbReference type="Proteomes" id="UP001595969"/>
    </source>
</evidence>
<keyword evidence="1" id="KW-0805">Transcription regulation</keyword>
<evidence type="ECO:0000259" key="4">
    <source>
        <dbReference type="PROSITE" id="PS51000"/>
    </source>
</evidence>
<evidence type="ECO:0000313" key="5">
    <source>
        <dbReference type="EMBL" id="MFC4720411.1"/>
    </source>
</evidence>
<dbReference type="PROSITE" id="PS51000">
    <property type="entry name" value="HTH_DEOR_2"/>
    <property type="match status" value="1"/>
</dbReference>
<evidence type="ECO:0000256" key="3">
    <source>
        <dbReference type="ARBA" id="ARBA00023163"/>
    </source>
</evidence>
<dbReference type="Pfam" id="PF08220">
    <property type="entry name" value="HTH_DeoR"/>
    <property type="match status" value="1"/>
</dbReference>
<dbReference type="SMART" id="SM00420">
    <property type="entry name" value="HTH_DEOR"/>
    <property type="match status" value="1"/>
</dbReference>
<dbReference type="GO" id="GO:0003677">
    <property type="term" value="F:DNA binding"/>
    <property type="evidence" value="ECO:0007669"/>
    <property type="project" value="UniProtKB-KW"/>
</dbReference>
<dbReference type="InterPro" id="IPR050313">
    <property type="entry name" value="Carb_Metab_HTH_regulators"/>
</dbReference>
<dbReference type="InterPro" id="IPR014036">
    <property type="entry name" value="DeoR-like_C"/>
</dbReference>
<dbReference type="SUPFAM" id="SSF46785">
    <property type="entry name" value="Winged helix' DNA-binding domain"/>
    <property type="match status" value="1"/>
</dbReference>
<name>A0ABV9MWN3_9ENTE</name>
<comment type="caution">
    <text evidence="5">The sequence shown here is derived from an EMBL/GenBank/DDBJ whole genome shotgun (WGS) entry which is preliminary data.</text>
</comment>
<reference evidence="6" key="1">
    <citation type="journal article" date="2019" name="Int. J. Syst. Evol. Microbiol.">
        <title>The Global Catalogue of Microorganisms (GCM) 10K type strain sequencing project: providing services to taxonomists for standard genome sequencing and annotation.</title>
        <authorList>
            <consortium name="The Broad Institute Genomics Platform"/>
            <consortium name="The Broad Institute Genome Sequencing Center for Infectious Disease"/>
            <person name="Wu L."/>
            <person name="Ma J."/>
        </authorList>
    </citation>
    <scope>NUCLEOTIDE SEQUENCE [LARGE SCALE GENOMIC DNA]</scope>
    <source>
        <strain evidence="6">CGMCC 1.19032</strain>
    </source>
</reference>
<dbReference type="InterPro" id="IPR001034">
    <property type="entry name" value="DeoR_HTH"/>
</dbReference>
<dbReference type="RefSeq" id="WP_204652688.1">
    <property type="nucleotide sequence ID" value="NZ_JAFBFD010000001.1"/>
</dbReference>
<keyword evidence="2 5" id="KW-0238">DNA-binding</keyword>
<dbReference type="InterPro" id="IPR036390">
    <property type="entry name" value="WH_DNA-bd_sf"/>
</dbReference>
<dbReference type="Pfam" id="PF00455">
    <property type="entry name" value="DeoRC"/>
    <property type="match status" value="1"/>
</dbReference>
<dbReference type="PRINTS" id="PR00037">
    <property type="entry name" value="HTHLACR"/>
</dbReference>
<sequence length="251" mass="27988">MLTTERHLLILQILDAQEMVTIHELLATLGISESTLRRDLQTLEDQGALIRVHGGAQRKDPLTYEASLKEKTQKNHDEKQAIAQFAARFVQPNEIIYLDAGSTTLEMINYLPKDANLKIVTNAISHGVHLTELGFEAIILGGTIKSSTLAIIGATALQQVQKMYFDRVFLGTNGIDLQAGFTTPDSEEAYLKQMAATQGTHTYVLADYSKFNRRSFAQFLSLDQAHIITNSCPKELLKPIEKQTKIMEVTK</sequence>
<dbReference type="Gene3D" id="1.10.10.10">
    <property type="entry name" value="Winged helix-like DNA-binding domain superfamily/Winged helix DNA-binding domain"/>
    <property type="match status" value="1"/>
</dbReference>
<dbReference type="PANTHER" id="PTHR30363">
    <property type="entry name" value="HTH-TYPE TRANSCRIPTIONAL REGULATOR SRLR-RELATED"/>
    <property type="match status" value="1"/>
</dbReference>
<dbReference type="PROSITE" id="PS00894">
    <property type="entry name" value="HTH_DEOR_1"/>
    <property type="match status" value="1"/>
</dbReference>
<dbReference type="Gene3D" id="3.40.50.1360">
    <property type="match status" value="1"/>
</dbReference>
<organism evidence="5 6">
    <name type="scientific">Enterococcus lemanii</name>
    <dbReference type="NCBI Taxonomy" id="1159752"/>
    <lineage>
        <taxon>Bacteria</taxon>
        <taxon>Bacillati</taxon>
        <taxon>Bacillota</taxon>
        <taxon>Bacilli</taxon>
        <taxon>Lactobacillales</taxon>
        <taxon>Enterococcaceae</taxon>
        <taxon>Enterococcus</taxon>
    </lineage>
</organism>
<dbReference type="SUPFAM" id="SSF100950">
    <property type="entry name" value="NagB/RpiA/CoA transferase-like"/>
    <property type="match status" value="1"/>
</dbReference>
<dbReference type="InterPro" id="IPR037171">
    <property type="entry name" value="NagB/RpiA_transferase-like"/>
</dbReference>
<dbReference type="PANTHER" id="PTHR30363:SF56">
    <property type="entry name" value="TRANSCRIPTIONAL REGULATOR, DEOR FAMILY"/>
    <property type="match status" value="1"/>
</dbReference>
<keyword evidence="3" id="KW-0804">Transcription</keyword>
<dbReference type="InterPro" id="IPR018356">
    <property type="entry name" value="Tscrpt_reg_HTH_DeoR_CS"/>
</dbReference>
<gene>
    <name evidence="5" type="ORF">ACFO5I_11825</name>
</gene>
<dbReference type="InterPro" id="IPR036388">
    <property type="entry name" value="WH-like_DNA-bd_sf"/>
</dbReference>
<accession>A0ABV9MWN3</accession>
<feature type="domain" description="HTH deoR-type" evidence="4">
    <location>
        <begin position="3"/>
        <end position="58"/>
    </location>
</feature>
<dbReference type="EMBL" id="JBHSGS010000063">
    <property type="protein sequence ID" value="MFC4720411.1"/>
    <property type="molecule type" value="Genomic_DNA"/>
</dbReference>
<protein>
    <submittedName>
        <fullName evidence="5">DeoR/GlpR family DNA-binding transcription regulator</fullName>
    </submittedName>
</protein>
<evidence type="ECO:0000256" key="2">
    <source>
        <dbReference type="ARBA" id="ARBA00023125"/>
    </source>
</evidence>
<evidence type="ECO:0000256" key="1">
    <source>
        <dbReference type="ARBA" id="ARBA00023015"/>
    </source>
</evidence>